<feature type="compositionally biased region" description="Polar residues" evidence="1">
    <location>
        <begin position="77"/>
        <end position="88"/>
    </location>
</feature>
<evidence type="ECO:0000313" key="3">
    <source>
        <dbReference type="Proteomes" id="UP001381693"/>
    </source>
</evidence>
<accession>A0AAN8X030</accession>
<comment type="caution">
    <text evidence="2">The sequence shown here is derived from an EMBL/GenBank/DDBJ whole genome shotgun (WGS) entry which is preliminary data.</text>
</comment>
<evidence type="ECO:0000313" key="2">
    <source>
        <dbReference type="EMBL" id="KAK7075192.1"/>
    </source>
</evidence>
<name>A0AAN8X030_HALRR</name>
<organism evidence="2 3">
    <name type="scientific">Halocaridina rubra</name>
    <name type="common">Hawaiian red shrimp</name>
    <dbReference type="NCBI Taxonomy" id="373956"/>
    <lineage>
        <taxon>Eukaryota</taxon>
        <taxon>Metazoa</taxon>
        <taxon>Ecdysozoa</taxon>
        <taxon>Arthropoda</taxon>
        <taxon>Crustacea</taxon>
        <taxon>Multicrustacea</taxon>
        <taxon>Malacostraca</taxon>
        <taxon>Eumalacostraca</taxon>
        <taxon>Eucarida</taxon>
        <taxon>Decapoda</taxon>
        <taxon>Pleocyemata</taxon>
        <taxon>Caridea</taxon>
        <taxon>Atyoidea</taxon>
        <taxon>Atyidae</taxon>
        <taxon>Halocaridina</taxon>
    </lineage>
</organism>
<feature type="region of interest" description="Disordered" evidence="1">
    <location>
        <begin position="23"/>
        <end position="54"/>
    </location>
</feature>
<dbReference type="EMBL" id="JAXCGZ010011348">
    <property type="protein sequence ID" value="KAK7075192.1"/>
    <property type="molecule type" value="Genomic_DNA"/>
</dbReference>
<reference evidence="2 3" key="1">
    <citation type="submission" date="2023-11" db="EMBL/GenBank/DDBJ databases">
        <title>Halocaridina rubra genome assembly.</title>
        <authorList>
            <person name="Smith C."/>
        </authorList>
    </citation>
    <scope>NUCLEOTIDE SEQUENCE [LARGE SCALE GENOMIC DNA]</scope>
    <source>
        <strain evidence="2">EP-1</strain>
        <tissue evidence="2">Whole</tissue>
    </source>
</reference>
<feature type="region of interest" description="Disordered" evidence="1">
    <location>
        <begin position="72"/>
        <end position="99"/>
    </location>
</feature>
<protein>
    <submittedName>
        <fullName evidence="2">Uncharacterized protein</fullName>
    </submittedName>
</protein>
<dbReference type="AlphaFoldDB" id="A0AAN8X030"/>
<gene>
    <name evidence="2" type="ORF">SK128_011142</name>
</gene>
<keyword evidence="3" id="KW-1185">Reference proteome</keyword>
<sequence length="128" mass="14087">MISKLPDESEQVIAVSYINRAYERENTPVQEGKREDTPVQEGKNGSVEGEPSLSNRYIAKAQEETINGILKGENRSVESANNDLSKSIPNDGKVNEDEDIPDGGWGWIVAAGGFLGQNIEPNFFRYTA</sequence>
<dbReference type="Proteomes" id="UP001381693">
    <property type="component" value="Unassembled WGS sequence"/>
</dbReference>
<feature type="compositionally biased region" description="Basic and acidic residues" evidence="1">
    <location>
        <begin position="23"/>
        <end position="37"/>
    </location>
</feature>
<evidence type="ECO:0000256" key="1">
    <source>
        <dbReference type="SAM" id="MobiDB-lite"/>
    </source>
</evidence>
<proteinExistence type="predicted"/>